<dbReference type="SMART" id="SM00382">
    <property type="entry name" value="AAA"/>
    <property type="match status" value="2"/>
</dbReference>
<dbReference type="InterPro" id="IPR013563">
    <property type="entry name" value="Oligopep_ABC_C"/>
</dbReference>
<comment type="similarity">
    <text evidence="2">Belongs to the ABC transporter superfamily.</text>
</comment>
<dbReference type="GO" id="GO:0005886">
    <property type="term" value="C:plasma membrane"/>
    <property type="evidence" value="ECO:0007669"/>
    <property type="project" value="UniProtKB-SubCell"/>
</dbReference>
<evidence type="ECO:0000256" key="7">
    <source>
        <dbReference type="ARBA" id="ARBA00023136"/>
    </source>
</evidence>
<evidence type="ECO:0000256" key="1">
    <source>
        <dbReference type="ARBA" id="ARBA00004202"/>
    </source>
</evidence>
<evidence type="ECO:0000259" key="9">
    <source>
        <dbReference type="PROSITE" id="PS50893"/>
    </source>
</evidence>
<dbReference type="EMBL" id="AP018131">
    <property type="protein sequence ID" value="BBA48652.1"/>
    <property type="molecule type" value="Genomic_DNA"/>
</dbReference>
<dbReference type="AlphaFoldDB" id="A0A286TE76"/>
<name>A0A286TE76_BIFBI</name>
<reference evidence="10 11" key="1">
    <citation type="journal article" date="2017" name="Biosci. Biotechnol. Biochem.">
        <title>Identification and characterization of a sulfoglycosidase from Bifidobacterium bifidum implicated in mucin glycan utilization.</title>
        <authorList>
            <person name="Katoh T."/>
            <person name="Maeshibu T."/>
            <person name="Kikkawa K."/>
            <person name="Gotoh A."/>
            <person name="Tomabechi Y."/>
            <person name="Nakamura M."/>
            <person name="Liao W.-H."/>
            <person name="Yamaguchi M."/>
            <person name="Ashida H."/>
            <person name="Yamamoto K."/>
            <person name="Katayama T."/>
        </authorList>
    </citation>
    <scope>NUCLEOTIDE SEQUENCE [LARGE SCALE GENOMIC DNA]</scope>
    <source>
        <strain evidence="10 11">JCM 7004</strain>
    </source>
</reference>
<keyword evidence="6" id="KW-0067">ATP-binding</keyword>
<keyword evidence="3" id="KW-0813">Transport</keyword>
<dbReference type="Pfam" id="PF08352">
    <property type="entry name" value="oligo_HPY"/>
    <property type="match status" value="2"/>
</dbReference>
<evidence type="ECO:0000256" key="4">
    <source>
        <dbReference type="ARBA" id="ARBA00022475"/>
    </source>
</evidence>
<evidence type="ECO:0000256" key="3">
    <source>
        <dbReference type="ARBA" id="ARBA00022448"/>
    </source>
</evidence>
<feature type="region of interest" description="Disordered" evidence="8">
    <location>
        <begin position="1"/>
        <end position="21"/>
    </location>
</feature>
<dbReference type="InterPro" id="IPR003593">
    <property type="entry name" value="AAA+_ATPase"/>
</dbReference>
<sequence>MFRKTMMKNNKSKGSVSSEHKEIVRDDILQYELLEGNGSKGAPKGDPIMQVRDLHVSFATEAGVCRAVRGVNFDLWRGRTLGIVGESGSGKSVTALSLIGLLDDNAKVTGSIIMNGEELIGKTDEEMSEIRGERIAMVFQDPLSALTPMFTIGDQIAEGLITHHPDMSKQQIHDRCVELLDLVGIPQPEERLSSFPHQFSGGMRQRVMIAIAIANNPDVIIADEPTTALDVTIQAQILDVLAKAQKETGAAVVLITHDLGVVAGAADDILVMYAGRPVERASIDDVFQHPSMPYTMGLLGAVPKPHIAASQRLVPIQGNPPSLVDIPKGCPFSPRCPLATPECSLSEPNLEVVDANSGHLASCRRLQEIIDKNMKYTDVFPVPDLLPADWADVPRDQRPVTLEVDHLVKHFPLTGGGMFRRTIGQVAAVDDVTFKIRQGETLALVGESGSGKSTTLMEIMNLMKPEDGRIVVLGHDLAELKKKAERKALRKDLQIIFQDPMSSLDPRMPIYDVLAEPLKVHKWSKEKINRRIGELMELVGLNPDYVDRFPAQFSGGQRQRISIARALATDPKVLLLDEPIASLDVSIQAGIINLLEDLQAKLKISYLFVAHDLAVIRHISDRVAVMYLGQVVELGETEDVFTHPRHPYTQALLSAIPVPDPVVERTRQRIILKGDLPSPSEKHPGCRFASRCPVKLRLTPEQQKMCETKRPVLTSDDQIATEFACHFPLDVNDESAPF</sequence>
<evidence type="ECO:0000256" key="2">
    <source>
        <dbReference type="ARBA" id="ARBA00005417"/>
    </source>
</evidence>
<dbReference type="InterPro" id="IPR050388">
    <property type="entry name" value="ABC_Ni/Peptide_Import"/>
</dbReference>
<dbReference type="NCBIfam" id="TIGR01727">
    <property type="entry name" value="oligo_HPY"/>
    <property type="match status" value="2"/>
</dbReference>
<keyword evidence="7" id="KW-0472">Membrane</keyword>
<dbReference type="PANTHER" id="PTHR43297:SF2">
    <property type="entry name" value="DIPEPTIDE TRANSPORT ATP-BINDING PROTEIN DPPD"/>
    <property type="match status" value="1"/>
</dbReference>
<feature type="domain" description="ABC transporter" evidence="9">
    <location>
        <begin position="402"/>
        <end position="653"/>
    </location>
</feature>
<dbReference type="PANTHER" id="PTHR43297">
    <property type="entry name" value="OLIGOPEPTIDE TRANSPORT ATP-BINDING PROTEIN APPD"/>
    <property type="match status" value="1"/>
</dbReference>
<evidence type="ECO:0000256" key="8">
    <source>
        <dbReference type="SAM" id="MobiDB-lite"/>
    </source>
</evidence>
<accession>A0A286TE76</accession>
<evidence type="ECO:0000313" key="10">
    <source>
        <dbReference type="EMBL" id="BBA48652.1"/>
    </source>
</evidence>
<dbReference type="GO" id="GO:0015833">
    <property type="term" value="P:peptide transport"/>
    <property type="evidence" value="ECO:0007669"/>
    <property type="project" value="InterPro"/>
</dbReference>
<dbReference type="InterPro" id="IPR027417">
    <property type="entry name" value="P-loop_NTPase"/>
</dbReference>
<keyword evidence="5" id="KW-0547">Nucleotide-binding</keyword>
<dbReference type="Gene3D" id="3.40.50.300">
    <property type="entry name" value="P-loop containing nucleotide triphosphate hydrolases"/>
    <property type="match status" value="2"/>
</dbReference>
<dbReference type="FunFam" id="3.40.50.300:FF:000016">
    <property type="entry name" value="Oligopeptide ABC transporter ATP-binding component"/>
    <property type="match status" value="2"/>
</dbReference>
<proteinExistence type="inferred from homology"/>
<dbReference type="Pfam" id="PF00005">
    <property type="entry name" value="ABC_tran"/>
    <property type="match status" value="2"/>
</dbReference>
<dbReference type="PROSITE" id="PS50893">
    <property type="entry name" value="ABC_TRANSPORTER_2"/>
    <property type="match status" value="2"/>
</dbReference>
<comment type="subcellular location">
    <subcellularLocation>
        <location evidence="1">Cell membrane</location>
        <topology evidence="1">Peripheral membrane protein</topology>
    </subcellularLocation>
</comment>
<dbReference type="InterPro" id="IPR003439">
    <property type="entry name" value="ABC_transporter-like_ATP-bd"/>
</dbReference>
<evidence type="ECO:0000313" key="11">
    <source>
        <dbReference type="Proteomes" id="UP000262177"/>
    </source>
</evidence>
<dbReference type="InterPro" id="IPR017871">
    <property type="entry name" value="ABC_transporter-like_CS"/>
</dbReference>
<feature type="compositionally biased region" description="Polar residues" evidence="8">
    <location>
        <begin position="7"/>
        <end position="17"/>
    </location>
</feature>
<dbReference type="SUPFAM" id="SSF52540">
    <property type="entry name" value="P-loop containing nucleoside triphosphate hydrolases"/>
    <property type="match status" value="2"/>
</dbReference>
<dbReference type="GO" id="GO:0016887">
    <property type="term" value="F:ATP hydrolysis activity"/>
    <property type="evidence" value="ECO:0007669"/>
    <property type="project" value="InterPro"/>
</dbReference>
<dbReference type="NCBIfam" id="NF008453">
    <property type="entry name" value="PRK11308.1"/>
    <property type="match status" value="2"/>
</dbReference>
<evidence type="ECO:0000256" key="6">
    <source>
        <dbReference type="ARBA" id="ARBA00022840"/>
    </source>
</evidence>
<dbReference type="GO" id="GO:0005524">
    <property type="term" value="F:ATP binding"/>
    <property type="evidence" value="ECO:0007669"/>
    <property type="project" value="UniProtKB-KW"/>
</dbReference>
<dbReference type="NCBIfam" id="NF007739">
    <property type="entry name" value="PRK10419.1"/>
    <property type="match status" value="2"/>
</dbReference>
<gene>
    <name evidence="10" type="ORF">BBJK_02445</name>
</gene>
<dbReference type="PROSITE" id="PS00211">
    <property type="entry name" value="ABC_TRANSPORTER_1"/>
    <property type="match status" value="2"/>
</dbReference>
<evidence type="ECO:0000256" key="5">
    <source>
        <dbReference type="ARBA" id="ARBA00022741"/>
    </source>
</evidence>
<dbReference type="CDD" id="cd03257">
    <property type="entry name" value="ABC_NikE_OppD_transporters"/>
    <property type="match status" value="2"/>
</dbReference>
<organism evidence="10 11">
    <name type="scientific">Bifidobacterium bifidum LMG 13195</name>
    <dbReference type="NCBI Taxonomy" id="1207542"/>
    <lineage>
        <taxon>Bacteria</taxon>
        <taxon>Bacillati</taxon>
        <taxon>Actinomycetota</taxon>
        <taxon>Actinomycetes</taxon>
        <taxon>Bifidobacteriales</taxon>
        <taxon>Bifidobacteriaceae</taxon>
        <taxon>Bifidobacterium</taxon>
    </lineage>
</organism>
<protein>
    <submittedName>
        <fullName evidence="10">Oligopeptide/dipeptide ABC transporter ATPase</fullName>
    </submittedName>
</protein>
<dbReference type="Proteomes" id="UP000262177">
    <property type="component" value="Chromosome"/>
</dbReference>
<feature type="domain" description="ABC transporter" evidence="9">
    <location>
        <begin position="51"/>
        <end position="299"/>
    </location>
</feature>
<keyword evidence="4" id="KW-1003">Cell membrane</keyword>